<dbReference type="Proteomes" id="UP001153069">
    <property type="component" value="Unassembled WGS sequence"/>
</dbReference>
<proteinExistence type="predicted"/>
<dbReference type="EMBL" id="CAICTM010002861">
    <property type="protein sequence ID" value="CAB9530397.1"/>
    <property type="molecule type" value="Genomic_DNA"/>
</dbReference>
<evidence type="ECO:0000313" key="2">
    <source>
        <dbReference type="Proteomes" id="UP001153069"/>
    </source>
</evidence>
<reference evidence="1" key="1">
    <citation type="submission" date="2020-06" db="EMBL/GenBank/DDBJ databases">
        <authorList>
            <consortium name="Plant Systems Biology data submission"/>
        </authorList>
    </citation>
    <scope>NUCLEOTIDE SEQUENCE</scope>
    <source>
        <strain evidence="1">D6</strain>
    </source>
</reference>
<dbReference type="AlphaFoldDB" id="A0A9N8HYI1"/>
<name>A0A9N8HYI1_9STRA</name>
<gene>
    <name evidence="1" type="ORF">SEMRO_2863_G338880.1</name>
</gene>
<dbReference type="OrthoDB" id="34999at2759"/>
<evidence type="ECO:0000313" key="1">
    <source>
        <dbReference type="EMBL" id="CAB9530397.1"/>
    </source>
</evidence>
<organism evidence="1 2">
    <name type="scientific">Seminavis robusta</name>
    <dbReference type="NCBI Taxonomy" id="568900"/>
    <lineage>
        <taxon>Eukaryota</taxon>
        <taxon>Sar</taxon>
        <taxon>Stramenopiles</taxon>
        <taxon>Ochrophyta</taxon>
        <taxon>Bacillariophyta</taxon>
        <taxon>Bacillariophyceae</taxon>
        <taxon>Bacillariophycidae</taxon>
        <taxon>Naviculales</taxon>
        <taxon>Naviculaceae</taxon>
        <taxon>Seminavis</taxon>
    </lineage>
</organism>
<comment type="caution">
    <text evidence="1">The sequence shown here is derived from an EMBL/GenBank/DDBJ whole genome shotgun (WGS) entry which is preliminary data.</text>
</comment>
<protein>
    <submittedName>
        <fullName evidence="1">Magnesium chelatase</fullName>
    </submittedName>
</protein>
<keyword evidence="2" id="KW-1185">Reference proteome</keyword>
<accession>A0A9N8HYI1</accession>
<sequence>MLLIVLSDGKANVPLPDTSGDAWAQTEQAAAQLADLAIPTLFLDTETGMVRVGRGKELAQRLNADYLLLDDLSADGLVHTIREVVG</sequence>